<dbReference type="InterPro" id="IPR021953">
    <property type="entry name" value="DUF3570"/>
</dbReference>
<dbReference type="EMBL" id="FOFS01000019">
    <property type="protein sequence ID" value="SER18756.1"/>
    <property type="molecule type" value="Genomic_DNA"/>
</dbReference>
<proteinExistence type="predicted"/>
<reference evidence="1 2" key="1">
    <citation type="submission" date="2016-10" db="EMBL/GenBank/DDBJ databases">
        <authorList>
            <person name="de Groot N.N."/>
        </authorList>
    </citation>
    <scope>NUCLEOTIDE SEQUENCE [LARGE SCALE GENOMIC DNA]</scope>
    <source>
        <strain evidence="1 2">DSM 25927</strain>
    </source>
</reference>
<dbReference type="Proteomes" id="UP000199233">
    <property type="component" value="Unassembled WGS sequence"/>
</dbReference>
<evidence type="ECO:0008006" key="3">
    <source>
        <dbReference type="Google" id="ProtNLM"/>
    </source>
</evidence>
<accession>A0A1H9M535</accession>
<evidence type="ECO:0000313" key="2">
    <source>
        <dbReference type="Proteomes" id="UP000199233"/>
    </source>
</evidence>
<dbReference type="RefSeq" id="WP_218140266.1">
    <property type="nucleotide sequence ID" value="NZ_FOFS01000019.1"/>
</dbReference>
<evidence type="ECO:0000313" key="1">
    <source>
        <dbReference type="EMBL" id="SER18756.1"/>
    </source>
</evidence>
<dbReference type="Pfam" id="PF12094">
    <property type="entry name" value="DUF3570"/>
    <property type="match status" value="1"/>
</dbReference>
<dbReference type="STRING" id="489703.SAMN04488038_1197"/>
<sequence>MAATDRKEGLGGILLAALALPGLTPYTAAAENAPEHAVLAFKELYYHDYQSGLQRITVNAPSLSLSLPMGTAWGVESSVVTDSVSGASPRYYTTKSGASHMDDLRTAGDVKLTHYRARSAYSVGLSYSTEHDYTSRAVSLDGRWASDDNNTTFNAGVGYADDSIDTENGAADNESRRTWQGIVGVTRVLTATDIVQLQAGYSSGSGYYSDPYKLFDNRPDSRQQETALLRWNHHFKGLRASLRSSYRYYHDSFGIRAHSLGEEWVQPVGNSLAWTSALRYDTQSAADFYVDPPASGSFPTLPDGAYSTLDQRMAAFGSLTFGQKLAWQASPHWNFDIKGEYSVQRAGLRFIGNGSPGLDTFYWYAVQLGIAYRF</sequence>
<name>A0A1H9M535_9GAMM</name>
<protein>
    <recommendedName>
        <fullName evidence="3">DUF3570 domain-containing protein</fullName>
    </recommendedName>
</protein>
<organism evidence="1 2">
    <name type="scientific">Solimonas aquatica</name>
    <dbReference type="NCBI Taxonomy" id="489703"/>
    <lineage>
        <taxon>Bacteria</taxon>
        <taxon>Pseudomonadati</taxon>
        <taxon>Pseudomonadota</taxon>
        <taxon>Gammaproteobacteria</taxon>
        <taxon>Nevskiales</taxon>
        <taxon>Nevskiaceae</taxon>
        <taxon>Solimonas</taxon>
    </lineage>
</organism>
<gene>
    <name evidence="1" type="ORF">SAMN04488038_1197</name>
</gene>
<keyword evidence="2" id="KW-1185">Reference proteome</keyword>
<dbReference type="AlphaFoldDB" id="A0A1H9M535"/>